<organism evidence="1 2">
    <name type="scientific">Musa balbisiana</name>
    <name type="common">Banana</name>
    <dbReference type="NCBI Taxonomy" id="52838"/>
    <lineage>
        <taxon>Eukaryota</taxon>
        <taxon>Viridiplantae</taxon>
        <taxon>Streptophyta</taxon>
        <taxon>Embryophyta</taxon>
        <taxon>Tracheophyta</taxon>
        <taxon>Spermatophyta</taxon>
        <taxon>Magnoliopsida</taxon>
        <taxon>Liliopsida</taxon>
        <taxon>Zingiberales</taxon>
        <taxon>Musaceae</taxon>
        <taxon>Musa</taxon>
    </lineage>
</organism>
<accession>A0A4S8JXT3</accession>
<sequence>MELEPEVEVEVEAAAVVAVEVVVALDMVQVTAPDMVRAAVRGALEGMVEEEEVEAAVAGEKEEVKALAPVPGMATALALDTVKVPAVGVLVDTVEEAAEVAAGEKGLVKARDMGLAMAMDPATVLVLVLVALRVEVTGVVEVAEAAVERARAPAPALVPAQATMS</sequence>
<keyword evidence="2" id="KW-1185">Reference proteome</keyword>
<dbReference type="AlphaFoldDB" id="A0A4S8JXT3"/>
<evidence type="ECO:0000313" key="2">
    <source>
        <dbReference type="Proteomes" id="UP000317650"/>
    </source>
</evidence>
<gene>
    <name evidence="1" type="ORF">C4D60_Mb05t21430</name>
</gene>
<reference evidence="1 2" key="1">
    <citation type="journal article" date="2019" name="Nat. Plants">
        <title>Genome sequencing of Musa balbisiana reveals subgenome evolution and function divergence in polyploid bananas.</title>
        <authorList>
            <person name="Yao X."/>
        </authorList>
    </citation>
    <scope>NUCLEOTIDE SEQUENCE [LARGE SCALE GENOMIC DNA]</scope>
    <source>
        <strain evidence="2">cv. DH-PKW</strain>
        <tissue evidence="1">Leaves</tissue>
    </source>
</reference>
<proteinExistence type="predicted"/>
<name>A0A4S8JXT3_MUSBA</name>
<protein>
    <submittedName>
        <fullName evidence="1">Uncharacterized protein</fullName>
    </submittedName>
</protein>
<evidence type="ECO:0000313" key="1">
    <source>
        <dbReference type="EMBL" id="THU67132.1"/>
    </source>
</evidence>
<comment type="caution">
    <text evidence="1">The sequence shown here is derived from an EMBL/GenBank/DDBJ whole genome shotgun (WGS) entry which is preliminary data.</text>
</comment>
<dbReference type="EMBL" id="PYDT01000003">
    <property type="protein sequence ID" value="THU67132.1"/>
    <property type="molecule type" value="Genomic_DNA"/>
</dbReference>
<dbReference type="Proteomes" id="UP000317650">
    <property type="component" value="Chromosome 5"/>
</dbReference>